<sequence>MPLIPEKGTSRRGVRTAISSQFWEQPVASVRSLDGLCYNQPGEPPPLSQLAGSGVVRAQQLIVGRAAGVAVLPGYDLASGGLVLDGNLVKTGGETWWTALLGRAKIQRIWGGHRDGNRLIDAVRSSQEYAACARGRVAISRSTTVNGLLEAPSLADIQAALPGGREGRDPATINPLKGRVWAKQDIPGHHLIATGARNQEYLDRHGVYHAVPSTLSFDFASKDRQDGIQYRLGVHKAARSAADDELDADVTSQASGHSLHLMGAVAVEGEAMLVAPPMAGGAATGQDMKPDGVAGAQLPSMQSQAGHGPSKMDRASESKPAPASATPLDAAIPQQSGDESMTADSKKSSGVLPGGSAQAWHRRSGQQASTSGGVSSMRGSDDLLRRIGREEDHRAPVGVWPPLWYRGGQPHGPASASLHAAQNALQPAKPRNPAGAAEGGSPGQSEQPVARKHVRWQAVRGSSSSSSDSDREDGTAQAGDSGQMSSGSSEPAASAHRQSMANDILTGLSQAQAAMDELQKVVKQAVGAVQEGHLAAGMRNGKSKATGNSPAGKVRRPYSIFLTQPHLKVNGAVGCLARIPLPSRAFQVGRFTRPFMDFTSGAIRLDLGLTSTDEAGAASPATASPSADDAPSTPHRRSRFVC</sequence>
<dbReference type="EMBL" id="JALJOV010000137">
    <property type="protein sequence ID" value="KAK9866730.1"/>
    <property type="molecule type" value="Genomic_DNA"/>
</dbReference>
<feature type="region of interest" description="Disordered" evidence="1">
    <location>
        <begin position="411"/>
        <end position="497"/>
    </location>
</feature>
<dbReference type="GO" id="GO:1990052">
    <property type="term" value="P:ER to chloroplast lipid transport"/>
    <property type="evidence" value="ECO:0007669"/>
    <property type="project" value="InterPro"/>
</dbReference>
<dbReference type="GO" id="GO:0034196">
    <property type="term" value="P:acylglycerol transport"/>
    <property type="evidence" value="ECO:0007669"/>
    <property type="project" value="InterPro"/>
</dbReference>
<dbReference type="Proteomes" id="UP001485043">
    <property type="component" value="Unassembled WGS sequence"/>
</dbReference>
<keyword evidence="3" id="KW-1185">Reference proteome</keyword>
<evidence type="ECO:0000313" key="3">
    <source>
        <dbReference type="Proteomes" id="UP001485043"/>
    </source>
</evidence>
<feature type="compositionally biased region" description="Polar residues" evidence="1">
    <location>
        <begin position="365"/>
        <end position="378"/>
    </location>
</feature>
<protein>
    <submittedName>
        <fullName evidence="2">Uncharacterized protein</fullName>
    </submittedName>
</protein>
<name>A0AAW1TCM6_9CHLO</name>
<dbReference type="PANTHER" id="PTHR34954">
    <property type="entry name" value="EXPRESSED PROTEIN"/>
    <property type="match status" value="1"/>
</dbReference>
<gene>
    <name evidence="2" type="ORF">WJX84_000719</name>
</gene>
<organism evidence="2 3">
    <name type="scientific">Apatococcus fuscideae</name>
    <dbReference type="NCBI Taxonomy" id="2026836"/>
    <lineage>
        <taxon>Eukaryota</taxon>
        <taxon>Viridiplantae</taxon>
        <taxon>Chlorophyta</taxon>
        <taxon>core chlorophytes</taxon>
        <taxon>Trebouxiophyceae</taxon>
        <taxon>Chlorellales</taxon>
        <taxon>Chlorellaceae</taxon>
        <taxon>Apatococcus</taxon>
    </lineage>
</organism>
<dbReference type="GO" id="GO:0070300">
    <property type="term" value="F:phosphatidic acid binding"/>
    <property type="evidence" value="ECO:0007669"/>
    <property type="project" value="InterPro"/>
</dbReference>
<evidence type="ECO:0000313" key="2">
    <source>
        <dbReference type="EMBL" id="KAK9866730.1"/>
    </source>
</evidence>
<feature type="region of interest" description="Disordered" evidence="1">
    <location>
        <begin position="278"/>
        <end position="379"/>
    </location>
</feature>
<feature type="compositionally biased region" description="Polar residues" evidence="1">
    <location>
        <begin position="478"/>
        <end position="497"/>
    </location>
</feature>
<dbReference type="PANTHER" id="PTHR34954:SF3">
    <property type="entry name" value="EXPRESSED PROTEIN"/>
    <property type="match status" value="1"/>
</dbReference>
<evidence type="ECO:0000256" key="1">
    <source>
        <dbReference type="SAM" id="MobiDB-lite"/>
    </source>
</evidence>
<dbReference type="InterPro" id="IPR044160">
    <property type="entry name" value="TGD4-like"/>
</dbReference>
<comment type="caution">
    <text evidence="2">The sequence shown here is derived from an EMBL/GenBank/DDBJ whole genome shotgun (WGS) entry which is preliminary data.</text>
</comment>
<accession>A0AAW1TCM6</accession>
<feature type="compositionally biased region" description="Polar residues" evidence="1">
    <location>
        <begin position="333"/>
        <end position="343"/>
    </location>
</feature>
<proteinExistence type="predicted"/>
<reference evidence="2 3" key="1">
    <citation type="journal article" date="2024" name="Nat. Commun.">
        <title>Phylogenomics reveals the evolutionary origins of lichenization in chlorophyte algae.</title>
        <authorList>
            <person name="Puginier C."/>
            <person name="Libourel C."/>
            <person name="Otte J."/>
            <person name="Skaloud P."/>
            <person name="Haon M."/>
            <person name="Grisel S."/>
            <person name="Petersen M."/>
            <person name="Berrin J.G."/>
            <person name="Delaux P.M."/>
            <person name="Dal Grande F."/>
            <person name="Keller J."/>
        </authorList>
    </citation>
    <scope>NUCLEOTIDE SEQUENCE [LARGE SCALE GENOMIC DNA]</scope>
    <source>
        <strain evidence="2 3">SAG 2523</strain>
    </source>
</reference>
<feature type="compositionally biased region" description="Low complexity" evidence="1">
    <location>
        <begin position="617"/>
        <end position="633"/>
    </location>
</feature>
<feature type="region of interest" description="Disordered" evidence="1">
    <location>
        <begin position="615"/>
        <end position="642"/>
    </location>
</feature>
<dbReference type="AlphaFoldDB" id="A0AAW1TCM6"/>